<reference evidence="9 10" key="1">
    <citation type="journal article" date="2009" name="J. Bacteriol.">
        <title>Genome sequences of three Agrobacterium biovars help elucidate the evolution of multichromosome genomes in bacteria.</title>
        <authorList>
            <person name="Slater S.C."/>
            <person name="Goldman B.S."/>
            <person name="Goodner B."/>
            <person name="Setubal J.C."/>
            <person name="Farrand S.K."/>
            <person name="Nester E.W."/>
            <person name="Burr T.J."/>
            <person name="Banta L."/>
            <person name="Dickerman A.W."/>
            <person name="Paulsen I."/>
            <person name="Otten L."/>
            <person name="Suen G."/>
            <person name="Welch R."/>
            <person name="Almeida N.F."/>
            <person name="Arnold F."/>
            <person name="Burton O.T."/>
            <person name="Du Z."/>
            <person name="Ewing A."/>
            <person name="Godsy E."/>
            <person name="Heisel S."/>
            <person name="Houmiel K.L."/>
            <person name="Jhaveri J."/>
            <person name="Lu J."/>
            <person name="Miller N.M."/>
            <person name="Norton S."/>
            <person name="Chen Q."/>
            <person name="Phoolcharoen W."/>
            <person name="Ohlin V."/>
            <person name="Ondrusek D."/>
            <person name="Pride N."/>
            <person name="Stricklin S.L."/>
            <person name="Sun J."/>
            <person name="Wheeler C."/>
            <person name="Wilson L."/>
            <person name="Zhu H."/>
            <person name="Wood D.W."/>
        </authorList>
    </citation>
    <scope>NUCLEOTIDE SEQUENCE [LARGE SCALE GENOMIC DNA]</scope>
    <source>
        <strain evidence="10">K84 / ATCC BAA-868</strain>
    </source>
</reference>
<keyword evidence="8" id="KW-0732">Signal</keyword>
<feature type="signal peptide" evidence="8">
    <location>
        <begin position="1"/>
        <end position="29"/>
    </location>
</feature>
<dbReference type="InterPro" id="IPR012413">
    <property type="entry name" value="BA14K"/>
</dbReference>
<dbReference type="EMBL" id="CP000628">
    <property type="protein sequence ID" value="ACM25345.1"/>
    <property type="molecule type" value="Genomic_DNA"/>
</dbReference>
<dbReference type="Pfam" id="PF07886">
    <property type="entry name" value="BA14K"/>
    <property type="match status" value="1"/>
</dbReference>
<keyword evidence="5" id="KW-0430">Lectin</keyword>
<evidence type="ECO:0000256" key="4">
    <source>
        <dbReference type="ARBA" id="ARBA00022475"/>
    </source>
</evidence>
<evidence type="ECO:0000256" key="6">
    <source>
        <dbReference type="ARBA" id="ARBA00025321"/>
    </source>
</evidence>
<evidence type="ECO:0000256" key="3">
    <source>
        <dbReference type="ARBA" id="ARBA00020552"/>
    </source>
</evidence>
<comment type="function">
    <text evidence="6">Has immunoglobulin-binding and hemagglutination properties, and can bind to mannose. Essential for virulence. May be involved in LPS biosynthesis or polysaccharide transport.</text>
</comment>
<dbReference type="STRING" id="311403.Arad_0719"/>
<evidence type="ECO:0000256" key="1">
    <source>
        <dbReference type="ARBA" id="ARBA00004167"/>
    </source>
</evidence>
<evidence type="ECO:0000313" key="9">
    <source>
        <dbReference type="EMBL" id="ACM25345.1"/>
    </source>
</evidence>
<feature type="transmembrane region" description="Helical" evidence="7">
    <location>
        <begin position="111"/>
        <end position="129"/>
    </location>
</feature>
<keyword evidence="7" id="KW-0472">Membrane</keyword>
<evidence type="ECO:0000256" key="2">
    <source>
        <dbReference type="ARBA" id="ARBA00010270"/>
    </source>
</evidence>
<dbReference type="RefSeq" id="WP_012650888.1">
    <property type="nucleotide sequence ID" value="NC_011985.1"/>
</dbReference>
<comment type="similarity">
    <text evidence="2">Belongs to the BA14k family.</text>
</comment>
<keyword evidence="4" id="KW-1003">Cell membrane</keyword>
<dbReference type="HOGENOM" id="CLU_095992_0_0_5"/>
<dbReference type="Proteomes" id="UP000001600">
    <property type="component" value="Chromosome 1"/>
</dbReference>
<name>B9J8F8_RHIR8</name>
<proteinExistence type="inferred from homology"/>
<keyword evidence="7" id="KW-1133">Transmembrane helix</keyword>
<accession>B9J8F8</accession>
<evidence type="ECO:0000256" key="8">
    <source>
        <dbReference type="SAM" id="SignalP"/>
    </source>
</evidence>
<comment type="subcellular location">
    <subcellularLocation>
        <location evidence="1">Membrane</location>
        <topology evidence="1">Single-pass membrane protein</topology>
    </subcellularLocation>
</comment>
<dbReference type="AlphaFoldDB" id="B9J8F8"/>
<feature type="chain" id="PRO_5002884532" description="Lectin-like protein BA14k" evidence="8">
    <location>
        <begin position="30"/>
        <end position="168"/>
    </location>
</feature>
<dbReference type="GeneID" id="86847161"/>
<evidence type="ECO:0000256" key="5">
    <source>
        <dbReference type="ARBA" id="ARBA00022734"/>
    </source>
</evidence>
<dbReference type="GO" id="GO:0016020">
    <property type="term" value="C:membrane"/>
    <property type="evidence" value="ECO:0007669"/>
    <property type="project" value="UniProtKB-SubCell"/>
</dbReference>
<evidence type="ECO:0000313" key="10">
    <source>
        <dbReference type="Proteomes" id="UP000001600"/>
    </source>
</evidence>
<dbReference type="KEGG" id="ara:Arad_0719"/>
<protein>
    <recommendedName>
        <fullName evidence="3">Lectin-like protein BA14k</fullName>
    </recommendedName>
</protein>
<keyword evidence="7" id="KW-0812">Transmembrane</keyword>
<organism evidence="9 10">
    <name type="scientific">Rhizobium rhizogenes (strain K84 / ATCC BAA-868)</name>
    <name type="common">Agrobacterium radiobacter</name>
    <dbReference type="NCBI Taxonomy" id="311403"/>
    <lineage>
        <taxon>Bacteria</taxon>
        <taxon>Pseudomonadati</taxon>
        <taxon>Pseudomonadota</taxon>
        <taxon>Alphaproteobacteria</taxon>
        <taxon>Hyphomicrobiales</taxon>
        <taxon>Rhizobiaceae</taxon>
        <taxon>Rhizobium/Agrobacterium group</taxon>
        <taxon>Rhizobium</taxon>
    </lineage>
</organism>
<gene>
    <name evidence="9" type="ordered locus">Arad_0719</name>
</gene>
<evidence type="ECO:0000256" key="7">
    <source>
        <dbReference type="SAM" id="Phobius"/>
    </source>
</evidence>
<dbReference type="GO" id="GO:0030246">
    <property type="term" value="F:carbohydrate binding"/>
    <property type="evidence" value="ECO:0007669"/>
    <property type="project" value="UniProtKB-KW"/>
</dbReference>
<sequence length="168" mass="19084">MTVRRLLSAVSATALSVLLAVSSINPVAAGPIQPLPQPLALQTNGALQTTGQANGVTEVQYRHHRPHYRPHYRPHHRPYYRPGYHHRPGYWQGHRGYRYARPGYRRYNDGWWYPMAAFTAGAIVGGAVARPSHGSAHVRWCANRYRSYRASDNTYQPTNGPRRQCVVR</sequence>
<dbReference type="eggNOG" id="ENOG5033457">
    <property type="taxonomic scope" value="Bacteria"/>
</dbReference>